<keyword evidence="4" id="KW-1185">Reference proteome</keyword>
<dbReference type="InterPro" id="IPR050523">
    <property type="entry name" value="AKR_Detox_Biosynth"/>
</dbReference>
<organism evidence="3 4">
    <name type="scientific">Clathrus columnatus</name>
    <dbReference type="NCBI Taxonomy" id="1419009"/>
    <lineage>
        <taxon>Eukaryota</taxon>
        <taxon>Fungi</taxon>
        <taxon>Dikarya</taxon>
        <taxon>Basidiomycota</taxon>
        <taxon>Agaricomycotina</taxon>
        <taxon>Agaricomycetes</taxon>
        <taxon>Phallomycetidae</taxon>
        <taxon>Phallales</taxon>
        <taxon>Clathraceae</taxon>
        <taxon>Clathrus</taxon>
    </lineage>
</organism>
<evidence type="ECO:0000259" key="2">
    <source>
        <dbReference type="Pfam" id="PF00248"/>
    </source>
</evidence>
<dbReference type="PANTHER" id="PTHR43364">
    <property type="entry name" value="NADH-SPECIFIC METHYLGLYOXAL REDUCTASE-RELATED"/>
    <property type="match status" value="1"/>
</dbReference>
<dbReference type="Proteomes" id="UP001050691">
    <property type="component" value="Unassembled WGS sequence"/>
</dbReference>
<keyword evidence="1" id="KW-0521">NADP</keyword>
<dbReference type="PANTHER" id="PTHR43364:SF9">
    <property type="entry name" value="OXIDOREDUCTASE"/>
    <property type="match status" value="1"/>
</dbReference>
<proteinExistence type="predicted"/>
<feature type="domain" description="NADP-dependent oxidoreductase" evidence="2">
    <location>
        <begin position="25"/>
        <end position="330"/>
    </location>
</feature>
<dbReference type="SUPFAM" id="SSF51430">
    <property type="entry name" value="NAD(P)-linked oxidoreductase"/>
    <property type="match status" value="1"/>
</dbReference>
<name>A0AAV5AGX3_9AGAM</name>
<reference evidence="3" key="1">
    <citation type="submission" date="2021-10" db="EMBL/GenBank/DDBJ databases">
        <title>De novo Genome Assembly of Clathrus columnatus (Basidiomycota, Fungi) Using Illumina and Nanopore Sequence Data.</title>
        <authorList>
            <person name="Ogiso-Tanaka E."/>
            <person name="Itagaki H."/>
            <person name="Hosoya T."/>
            <person name="Hosaka K."/>
        </authorList>
    </citation>
    <scope>NUCLEOTIDE SEQUENCE</scope>
    <source>
        <strain evidence="3">MO-923</strain>
    </source>
</reference>
<dbReference type="Pfam" id="PF00248">
    <property type="entry name" value="Aldo_ket_red"/>
    <property type="match status" value="1"/>
</dbReference>
<evidence type="ECO:0000256" key="1">
    <source>
        <dbReference type="ARBA" id="ARBA00022857"/>
    </source>
</evidence>
<dbReference type="EMBL" id="BPWL01000007">
    <property type="protein sequence ID" value="GJJ11938.1"/>
    <property type="molecule type" value="Genomic_DNA"/>
</dbReference>
<evidence type="ECO:0000313" key="3">
    <source>
        <dbReference type="EMBL" id="GJJ11938.1"/>
    </source>
</evidence>
<gene>
    <name evidence="3" type="ORF">Clacol_006176</name>
</gene>
<dbReference type="InterPro" id="IPR036812">
    <property type="entry name" value="NAD(P)_OxRdtase_dom_sf"/>
</dbReference>
<evidence type="ECO:0000313" key="4">
    <source>
        <dbReference type="Proteomes" id="UP001050691"/>
    </source>
</evidence>
<comment type="caution">
    <text evidence="3">The sequence shown here is derived from an EMBL/GenBank/DDBJ whole genome shotgun (WGS) entry which is preliminary data.</text>
</comment>
<dbReference type="InterPro" id="IPR023210">
    <property type="entry name" value="NADP_OxRdtase_dom"/>
</dbReference>
<protein>
    <recommendedName>
        <fullName evidence="2">NADP-dependent oxidoreductase domain-containing protein</fullName>
    </recommendedName>
</protein>
<dbReference type="Gene3D" id="3.20.20.100">
    <property type="entry name" value="NADP-dependent oxidoreductase domain"/>
    <property type="match status" value="1"/>
</dbReference>
<accession>A0AAV5AGX3</accession>
<dbReference type="AlphaFoldDB" id="A0AAV5AGX3"/>
<sequence>MSKSEIPQASYRYLGKAGLRVSIPIFGGMNIGDPNWNAFPLLKAAWDSGVTTFDLANMYSNGVSEKLVSEFIKENKIPRNKLVLMDKIRYLVDKGDTTTLTSIFKLDLKNTRDYVNQSGLSRSAILNQFQDCLERLGTDYLDVLFLHGYDPQVRSEEIMCTLNDLVRSGKVRYLGLTNFKVWQLVEMNNIAKQHGWTEFSCVQLEHSLVYRSEEHDMMEYCNYKGMGVLAFNALGQGYLARPHGTQTPRSKHYEATPFGMKLRQSDIEIINRIATIAKKYGYTRAQVALLWSLRNITSPIIGVNNPERLFEAVAIKGKSITDEDAKYLEEPRFAGQI</sequence>